<keyword evidence="3" id="KW-1185">Reference proteome</keyword>
<proteinExistence type="predicted"/>
<keyword evidence="1" id="KW-1133">Transmembrane helix</keyword>
<accession>A0ABD2IHY1</accession>
<evidence type="ECO:0000313" key="2">
    <source>
        <dbReference type="EMBL" id="KAL3079719.1"/>
    </source>
</evidence>
<dbReference type="Gene3D" id="1.20.1070.10">
    <property type="entry name" value="Rhodopsin 7-helix transmembrane proteins"/>
    <property type="match status" value="1"/>
</dbReference>
<protein>
    <submittedName>
        <fullName evidence="2">Uncharacterized protein</fullName>
    </submittedName>
</protein>
<keyword evidence="1" id="KW-0812">Transmembrane</keyword>
<keyword evidence="1" id="KW-0472">Membrane</keyword>
<dbReference type="Proteomes" id="UP001620645">
    <property type="component" value="Unassembled WGS sequence"/>
</dbReference>
<name>A0ABD2IHY1_HETSC</name>
<dbReference type="EMBL" id="JBICCN010000300">
    <property type="protein sequence ID" value="KAL3079719.1"/>
    <property type="molecule type" value="Genomic_DNA"/>
</dbReference>
<reference evidence="2 3" key="1">
    <citation type="submission" date="2024-10" db="EMBL/GenBank/DDBJ databases">
        <authorList>
            <person name="Kim D."/>
        </authorList>
    </citation>
    <scope>NUCLEOTIDE SEQUENCE [LARGE SCALE GENOMIC DNA]</scope>
    <source>
        <strain evidence="2">Taebaek</strain>
    </source>
</reference>
<evidence type="ECO:0000313" key="3">
    <source>
        <dbReference type="Proteomes" id="UP001620645"/>
    </source>
</evidence>
<gene>
    <name evidence="2" type="ORF">niasHS_014001</name>
</gene>
<dbReference type="AlphaFoldDB" id="A0ABD2IHY1"/>
<organism evidence="2 3">
    <name type="scientific">Heterodera schachtii</name>
    <name type="common">Sugarbeet cyst nematode worm</name>
    <name type="synonym">Tylenchus schachtii</name>
    <dbReference type="NCBI Taxonomy" id="97005"/>
    <lineage>
        <taxon>Eukaryota</taxon>
        <taxon>Metazoa</taxon>
        <taxon>Ecdysozoa</taxon>
        <taxon>Nematoda</taxon>
        <taxon>Chromadorea</taxon>
        <taxon>Rhabditida</taxon>
        <taxon>Tylenchina</taxon>
        <taxon>Tylenchomorpha</taxon>
        <taxon>Tylenchoidea</taxon>
        <taxon>Heteroderidae</taxon>
        <taxon>Heteroderinae</taxon>
        <taxon>Heterodera</taxon>
    </lineage>
</organism>
<feature type="transmembrane region" description="Helical" evidence="1">
    <location>
        <begin position="78"/>
        <end position="101"/>
    </location>
</feature>
<evidence type="ECO:0000256" key="1">
    <source>
        <dbReference type="SAM" id="Phobius"/>
    </source>
</evidence>
<sequence>MFENIITVKEKGAGARLIGDHLAGAHLIGAQSASRIWQLPFGGAHSVRSGTDDSSAQIVRMRSLEKRKRRLKAKERQATLLLGLILFAFIARWMPFFVSIFTN</sequence>
<comment type="caution">
    <text evidence="2">The sequence shown here is derived from an EMBL/GenBank/DDBJ whole genome shotgun (WGS) entry which is preliminary data.</text>
</comment>